<comment type="caution">
    <text evidence="1">The sequence shown here is derived from an EMBL/GenBank/DDBJ whole genome shotgun (WGS) entry which is preliminary data.</text>
</comment>
<evidence type="ECO:0000313" key="2">
    <source>
        <dbReference type="Proteomes" id="UP000675664"/>
    </source>
</evidence>
<organism evidence="1 2">
    <name type="scientific">Sinanaerobacter chloroacetimidivorans</name>
    <dbReference type="NCBI Taxonomy" id="2818044"/>
    <lineage>
        <taxon>Bacteria</taxon>
        <taxon>Bacillati</taxon>
        <taxon>Bacillota</taxon>
        <taxon>Clostridia</taxon>
        <taxon>Peptostreptococcales</taxon>
        <taxon>Anaerovoracaceae</taxon>
        <taxon>Sinanaerobacter</taxon>
    </lineage>
</organism>
<name>A0A8J8B3N2_9FIRM</name>
<reference evidence="1" key="1">
    <citation type="submission" date="2021-04" db="EMBL/GenBank/DDBJ databases">
        <title>Sinoanaerobacter chloroacetimidivorans sp. nov., an obligate anaerobic bacterium isolated from anaerobic sludge.</title>
        <authorList>
            <person name="Bao Y."/>
        </authorList>
    </citation>
    <scope>NUCLEOTIDE SEQUENCE</scope>
    <source>
        <strain evidence="1">BAD-6</strain>
    </source>
</reference>
<dbReference type="Proteomes" id="UP000675664">
    <property type="component" value="Unassembled WGS sequence"/>
</dbReference>
<accession>A0A8J8B3N2</accession>
<dbReference type="EMBL" id="JAGSND010000007">
    <property type="protein sequence ID" value="MBR0598495.1"/>
    <property type="molecule type" value="Genomic_DNA"/>
</dbReference>
<proteinExistence type="predicted"/>
<protein>
    <submittedName>
        <fullName evidence="1">Uncharacterized protein</fullName>
    </submittedName>
</protein>
<dbReference type="RefSeq" id="WP_227018619.1">
    <property type="nucleotide sequence ID" value="NZ_JAGSND010000007.1"/>
</dbReference>
<evidence type="ECO:0000313" key="1">
    <source>
        <dbReference type="EMBL" id="MBR0598495.1"/>
    </source>
</evidence>
<reference evidence="1" key="2">
    <citation type="submission" date="2021-04" db="EMBL/GenBank/DDBJ databases">
        <authorList>
            <person name="Liu J."/>
        </authorList>
    </citation>
    <scope>NUCLEOTIDE SEQUENCE</scope>
    <source>
        <strain evidence="1">BAD-6</strain>
    </source>
</reference>
<dbReference type="AlphaFoldDB" id="A0A8J8B3N2"/>
<gene>
    <name evidence="1" type="ORF">KCX82_11450</name>
</gene>
<sequence length="199" mass="23086">MIDNSNTAVPNRCLAPGNMYVIEQFQRHILDLAVWSRAFIIALKFNLPNIGDIYQRLLNEPNDTHEIMSTFFGEDNANKYENLLIRLINCFVLLAEAMHINNVQQANENYQCLIKFTDDISTFFYELNPLTNLDDWRELFREYVDMLYREIYTIISGNFIGDIELFDSIMELSYRIANHISQTAISSIQTPAIKPATSV</sequence>
<keyword evidence="2" id="KW-1185">Reference proteome</keyword>